<keyword evidence="4 5" id="KW-0472">Membrane</keyword>
<protein>
    <recommendedName>
        <fullName evidence="6">Ion transport domain-containing protein</fullName>
    </recommendedName>
</protein>
<dbReference type="SUPFAM" id="SSF81324">
    <property type="entry name" value="Voltage-gated potassium channels"/>
    <property type="match status" value="2"/>
</dbReference>
<evidence type="ECO:0000259" key="6">
    <source>
        <dbReference type="Pfam" id="PF00520"/>
    </source>
</evidence>
<feature type="transmembrane region" description="Helical" evidence="5">
    <location>
        <begin position="502"/>
        <end position="524"/>
    </location>
</feature>
<dbReference type="PANTHER" id="PTHR46768:SF1">
    <property type="entry name" value="TWO PORE CHANNEL PROTEIN 2"/>
    <property type="match status" value="1"/>
</dbReference>
<comment type="caution">
    <text evidence="7">The sequence shown here is derived from an EMBL/GenBank/DDBJ whole genome shotgun (WGS) entry which is preliminary data.</text>
</comment>
<dbReference type="GO" id="GO:0097682">
    <property type="term" value="F:intracellularly phosphatidylinositol-3,5-bisphosphate-gated monatomic cation channel activity"/>
    <property type="evidence" value="ECO:0007669"/>
    <property type="project" value="TreeGrafter"/>
</dbReference>
<evidence type="ECO:0000313" key="7">
    <source>
        <dbReference type="EMBL" id="KAG8430599.1"/>
    </source>
</evidence>
<dbReference type="Gene3D" id="1.20.120.350">
    <property type="entry name" value="Voltage-gated potassium channels. Chain C"/>
    <property type="match status" value="1"/>
</dbReference>
<keyword evidence="3 5" id="KW-1133">Transmembrane helix</keyword>
<dbReference type="InterPro" id="IPR005821">
    <property type="entry name" value="Ion_trans_dom"/>
</dbReference>
<dbReference type="AlphaFoldDB" id="A0A8T2IDD1"/>
<feature type="domain" description="Ion transport" evidence="6">
    <location>
        <begin position="431"/>
        <end position="515"/>
    </location>
</feature>
<comment type="subcellular location">
    <subcellularLocation>
        <location evidence="1">Membrane</location>
        <topology evidence="1">Multi-pass membrane protein</topology>
    </subcellularLocation>
</comment>
<dbReference type="EMBL" id="JAACNH010000801">
    <property type="protein sequence ID" value="KAG8430599.1"/>
    <property type="molecule type" value="Genomic_DNA"/>
</dbReference>
<keyword evidence="2 5" id="KW-0812">Transmembrane</keyword>
<evidence type="ECO:0000256" key="1">
    <source>
        <dbReference type="ARBA" id="ARBA00004141"/>
    </source>
</evidence>
<evidence type="ECO:0000256" key="5">
    <source>
        <dbReference type="SAM" id="Phobius"/>
    </source>
</evidence>
<evidence type="ECO:0000256" key="4">
    <source>
        <dbReference type="ARBA" id="ARBA00023136"/>
    </source>
</evidence>
<feature type="domain" description="Ion transport" evidence="6">
    <location>
        <begin position="100"/>
        <end position="314"/>
    </location>
</feature>
<evidence type="ECO:0000313" key="8">
    <source>
        <dbReference type="Proteomes" id="UP000812440"/>
    </source>
</evidence>
<name>A0A8T2IDD1_9PIPI</name>
<dbReference type="Pfam" id="PF00520">
    <property type="entry name" value="Ion_trans"/>
    <property type="match status" value="2"/>
</dbReference>
<feature type="transmembrane region" description="Helical" evidence="5">
    <location>
        <begin position="467"/>
        <end position="490"/>
    </location>
</feature>
<dbReference type="PANTHER" id="PTHR46768">
    <property type="entry name" value="TWO PORE CALCIUM CHANNEL PROTEIN 2"/>
    <property type="match status" value="1"/>
</dbReference>
<evidence type="ECO:0000256" key="3">
    <source>
        <dbReference type="ARBA" id="ARBA00022989"/>
    </source>
</evidence>
<dbReference type="GO" id="GO:0019722">
    <property type="term" value="P:calcium-mediated signaling"/>
    <property type="evidence" value="ECO:0007669"/>
    <property type="project" value="TreeGrafter"/>
</dbReference>
<feature type="transmembrane region" description="Helical" evidence="5">
    <location>
        <begin position="436"/>
        <end position="455"/>
    </location>
</feature>
<organism evidence="7 8">
    <name type="scientific">Hymenochirus boettgeri</name>
    <name type="common">Congo dwarf clawed frog</name>
    <dbReference type="NCBI Taxonomy" id="247094"/>
    <lineage>
        <taxon>Eukaryota</taxon>
        <taxon>Metazoa</taxon>
        <taxon>Chordata</taxon>
        <taxon>Craniata</taxon>
        <taxon>Vertebrata</taxon>
        <taxon>Euteleostomi</taxon>
        <taxon>Amphibia</taxon>
        <taxon>Batrachia</taxon>
        <taxon>Anura</taxon>
        <taxon>Pipoidea</taxon>
        <taxon>Pipidae</taxon>
        <taxon>Pipinae</taxon>
        <taxon>Hymenochirus</taxon>
    </lineage>
</organism>
<accession>A0A8T2IDD1</accession>
<dbReference type="InterPro" id="IPR028798">
    <property type="entry name" value="TPC2"/>
</dbReference>
<dbReference type="OrthoDB" id="416585at2759"/>
<dbReference type="Proteomes" id="UP000812440">
    <property type="component" value="Unassembled WGS sequence"/>
</dbReference>
<evidence type="ECO:0000256" key="2">
    <source>
        <dbReference type="ARBA" id="ARBA00022692"/>
    </source>
</evidence>
<dbReference type="GO" id="GO:0005765">
    <property type="term" value="C:lysosomal membrane"/>
    <property type="evidence" value="ECO:0007669"/>
    <property type="project" value="InterPro"/>
</dbReference>
<dbReference type="Gene3D" id="1.10.287.70">
    <property type="match status" value="1"/>
</dbReference>
<dbReference type="InterPro" id="IPR027359">
    <property type="entry name" value="Volt_channel_dom_sf"/>
</dbReference>
<dbReference type="GO" id="GO:0022832">
    <property type="term" value="F:voltage-gated channel activity"/>
    <property type="evidence" value="ECO:0007669"/>
    <property type="project" value="InterPro"/>
</dbReference>
<sequence>MESDRLLSPIERSWSVNPNFGSIERTGSCSSNGSSGGTCTEPHGGTIGFLCFADGETEALYAKQAVVFIEDAIQYRSIDHRVDPTSLCLYRWYYSDICQWILNLNIFVNLALAFIEKPSSLSATSDVRYRGATWELPCGLTEIMEFLTFLVFIADVSVKLLVGWNEFVKSKWLLCYILTRVFPSRWTISLCFMSRGKIRRILRPFFLLQNSSLMKKTLKCIKRTLPEMASVMLLLAPPLSVYHDSQADAEWRKYFRNLPDSMTSLLVLLTTANNPDVMIQLISKSAYSLFFIIFTVIGSLILMNLLTAVIYNQFRGYLMKSVQTSLLRRRLGIRAAFEVLSFQRDLTNQTAEPMGSVQSVTFLKVLEEVKMDHFCKNAIREKVKSFYNGIISVDQFRRLFDELDKDTVRTHPPVPVYRSRCLQVLQVAVSHRYFDYIGNVVALSNLVSICVVLMIDAEKSGSDRDDFFLGAINCFFILYYVLEIGLKIFAHSWKGFLSYPSNIFDGLLTIILLVGEVSTFYILLD</sequence>
<feature type="transmembrane region" description="Helical" evidence="5">
    <location>
        <begin position="287"/>
        <end position="311"/>
    </location>
</feature>
<keyword evidence="8" id="KW-1185">Reference proteome</keyword>
<gene>
    <name evidence="7" type="ORF">GDO86_020322</name>
</gene>
<dbReference type="GO" id="GO:0075509">
    <property type="term" value="P:endocytosis involved in viral entry into host cell"/>
    <property type="evidence" value="ECO:0007669"/>
    <property type="project" value="TreeGrafter"/>
</dbReference>
<dbReference type="GO" id="GO:0015280">
    <property type="term" value="F:ligand-gated sodium channel activity"/>
    <property type="evidence" value="ECO:0007669"/>
    <property type="project" value="TreeGrafter"/>
</dbReference>
<reference evidence="7" key="1">
    <citation type="thesis" date="2020" institute="ProQuest LLC" country="789 East Eisenhower Parkway, Ann Arbor, MI, USA">
        <title>Comparative Genomics and Chromosome Evolution.</title>
        <authorList>
            <person name="Mudd A.B."/>
        </authorList>
    </citation>
    <scope>NUCLEOTIDE SEQUENCE</scope>
    <source>
        <strain evidence="7">Female2</strain>
        <tissue evidence="7">Blood</tissue>
    </source>
</reference>
<proteinExistence type="predicted"/>